<sequence length="90" mass="10125">MADDERVDVTRKLVEFVGKHLLDGKDVGELTTTTPLLDWGLLNSIETTRLVAYIREEFSVRVPPTDMVARHFKDIESIADLVTSLRTPVA</sequence>
<reference evidence="3" key="1">
    <citation type="submission" date="2016-11" db="EMBL/GenBank/DDBJ databases">
        <authorList>
            <person name="Varghese N."/>
            <person name="Submissions S."/>
        </authorList>
    </citation>
    <scope>NUCLEOTIDE SEQUENCE [LARGE SCALE GENOMIC DNA]</scope>
    <source>
        <strain evidence="3">DSM 44671</strain>
    </source>
</reference>
<gene>
    <name evidence="2" type="ORF">SAMN04489730_3958</name>
</gene>
<dbReference type="STRING" id="546364.SAMN04489730_3958"/>
<feature type="domain" description="Carrier" evidence="1">
    <location>
        <begin position="4"/>
        <end position="86"/>
    </location>
</feature>
<evidence type="ECO:0000313" key="3">
    <source>
        <dbReference type="Proteomes" id="UP000182740"/>
    </source>
</evidence>
<dbReference type="RefSeq" id="WP_072477675.1">
    <property type="nucleotide sequence ID" value="NZ_FPJG01000006.1"/>
</dbReference>
<dbReference type="Proteomes" id="UP000182740">
    <property type="component" value="Unassembled WGS sequence"/>
</dbReference>
<proteinExistence type="predicted"/>
<dbReference type="OrthoDB" id="5383272at2"/>
<dbReference type="InterPro" id="IPR036736">
    <property type="entry name" value="ACP-like_sf"/>
</dbReference>
<evidence type="ECO:0000259" key="1">
    <source>
        <dbReference type="PROSITE" id="PS50075"/>
    </source>
</evidence>
<dbReference type="AlphaFoldDB" id="A0A1K1RUJ2"/>
<evidence type="ECO:0000313" key="2">
    <source>
        <dbReference type="EMBL" id="SFW75618.1"/>
    </source>
</evidence>
<organism evidence="2 3">
    <name type="scientific">Amycolatopsis australiensis</name>
    <dbReference type="NCBI Taxonomy" id="546364"/>
    <lineage>
        <taxon>Bacteria</taxon>
        <taxon>Bacillati</taxon>
        <taxon>Actinomycetota</taxon>
        <taxon>Actinomycetes</taxon>
        <taxon>Pseudonocardiales</taxon>
        <taxon>Pseudonocardiaceae</taxon>
        <taxon>Amycolatopsis</taxon>
    </lineage>
</organism>
<keyword evidence="3" id="KW-1185">Reference proteome</keyword>
<dbReference type="InterPro" id="IPR009081">
    <property type="entry name" value="PP-bd_ACP"/>
</dbReference>
<name>A0A1K1RUJ2_9PSEU</name>
<dbReference type="Pfam" id="PF00550">
    <property type="entry name" value="PP-binding"/>
    <property type="match status" value="1"/>
</dbReference>
<dbReference type="SUPFAM" id="SSF47336">
    <property type="entry name" value="ACP-like"/>
    <property type="match status" value="1"/>
</dbReference>
<dbReference type="PROSITE" id="PS50075">
    <property type="entry name" value="CARRIER"/>
    <property type="match status" value="1"/>
</dbReference>
<accession>A0A1K1RUJ2</accession>
<protein>
    <submittedName>
        <fullName evidence="2">Acyl carrier protein</fullName>
    </submittedName>
</protein>
<dbReference type="Gene3D" id="1.10.1200.10">
    <property type="entry name" value="ACP-like"/>
    <property type="match status" value="1"/>
</dbReference>
<dbReference type="EMBL" id="FPJG01000006">
    <property type="protein sequence ID" value="SFW75618.1"/>
    <property type="molecule type" value="Genomic_DNA"/>
</dbReference>